<keyword evidence="1" id="KW-1133">Transmembrane helix</keyword>
<keyword evidence="1" id="KW-0812">Transmembrane</keyword>
<gene>
    <name evidence="2" type="ORF">MC7420_6145</name>
</gene>
<sequence>MKTIKPTNSETSTFQNNAIQPRLILQAIAFTLILSFSAGHLSPKNKGMTNQSLQANPQLSTAIGHIVLQHASEHTRVPSSKLDLVDVQPHTWSDNCLELAEAEASCQQIPVSGWQVAVAKGQHRWIYRTDASGSVVKLESSNVDSSK</sequence>
<keyword evidence="3" id="KW-1185">Reference proteome</keyword>
<keyword evidence="1" id="KW-0472">Membrane</keyword>
<proteinExistence type="predicted"/>
<dbReference type="STRING" id="118168.MC7420_6145"/>
<dbReference type="eggNOG" id="COG3266">
    <property type="taxonomic scope" value="Bacteria"/>
</dbReference>
<accession>B4VTN7</accession>
<dbReference type="Proteomes" id="UP000003835">
    <property type="component" value="Unassembled WGS sequence"/>
</dbReference>
<name>B4VTN7_9CYAN</name>
<dbReference type="AlphaFoldDB" id="B4VTN7"/>
<dbReference type="OrthoDB" id="3723110at2"/>
<dbReference type="HOGENOM" id="CLU_129719_0_0_3"/>
<protein>
    <submittedName>
        <fullName evidence="2">Uncharacterized protein</fullName>
    </submittedName>
</protein>
<reference evidence="2 3" key="1">
    <citation type="submission" date="2008-07" db="EMBL/GenBank/DDBJ databases">
        <authorList>
            <person name="Tandeau de Marsac N."/>
            <person name="Ferriera S."/>
            <person name="Johnson J."/>
            <person name="Kravitz S."/>
            <person name="Beeson K."/>
            <person name="Sutton G."/>
            <person name="Rogers Y.-H."/>
            <person name="Friedman R."/>
            <person name="Frazier M."/>
            <person name="Venter J.C."/>
        </authorList>
    </citation>
    <scope>NUCLEOTIDE SEQUENCE [LARGE SCALE GENOMIC DNA]</scope>
    <source>
        <strain evidence="2 3">PCC 7420</strain>
    </source>
</reference>
<evidence type="ECO:0000256" key="1">
    <source>
        <dbReference type="SAM" id="Phobius"/>
    </source>
</evidence>
<organism evidence="2 3">
    <name type="scientific">Coleofasciculus chthonoplastes PCC 7420</name>
    <dbReference type="NCBI Taxonomy" id="118168"/>
    <lineage>
        <taxon>Bacteria</taxon>
        <taxon>Bacillati</taxon>
        <taxon>Cyanobacteriota</taxon>
        <taxon>Cyanophyceae</taxon>
        <taxon>Coleofasciculales</taxon>
        <taxon>Coleofasciculaceae</taxon>
        <taxon>Coleofasciculus</taxon>
    </lineage>
</organism>
<evidence type="ECO:0000313" key="3">
    <source>
        <dbReference type="Proteomes" id="UP000003835"/>
    </source>
</evidence>
<evidence type="ECO:0000313" key="2">
    <source>
        <dbReference type="EMBL" id="EDX74667.1"/>
    </source>
</evidence>
<feature type="transmembrane region" description="Helical" evidence="1">
    <location>
        <begin position="23"/>
        <end position="41"/>
    </location>
</feature>
<dbReference type="RefSeq" id="WP_006101998.1">
    <property type="nucleotide sequence ID" value="NZ_DS989852.1"/>
</dbReference>
<dbReference type="EMBL" id="DS989852">
    <property type="protein sequence ID" value="EDX74667.1"/>
    <property type="molecule type" value="Genomic_DNA"/>
</dbReference>